<reference evidence="1" key="1">
    <citation type="submission" date="2020-01" db="EMBL/GenBank/DDBJ databases">
        <authorList>
            <person name="Richard D."/>
        </authorList>
    </citation>
    <scope>NUCLEOTIDE SEQUENCE</scope>
    <source>
        <strain evidence="1">JP541</strain>
    </source>
</reference>
<accession>A0A8I0HDV9</accession>
<comment type="caution">
    <text evidence="1">The sequence shown here is derived from an EMBL/GenBank/DDBJ whole genome shotgun (WGS) entry which is preliminary data.</text>
</comment>
<dbReference type="SUPFAM" id="SSF53254">
    <property type="entry name" value="Phosphoglycerate mutase-like"/>
    <property type="match status" value="1"/>
</dbReference>
<name>A0A8I0HDV9_XANCI</name>
<dbReference type="EMBL" id="JAABFR010002478">
    <property type="protein sequence ID" value="MBD4339930.1"/>
    <property type="molecule type" value="Genomic_DNA"/>
</dbReference>
<proteinExistence type="predicted"/>
<dbReference type="Proteomes" id="UP000653002">
    <property type="component" value="Unassembled WGS sequence"/>
</dbReference>
<protein>
    <submittedName>
        <fullName evidence="1">Histidine-type phosphatase</fullName>
    </submittedName>
</protein>
<sequence length="96" mass="10810">ANRLLTNIVETAQDYVTTNRKGATLRFAHDGNLIPLAARMMIEDTYGMENCPDSLYKSWANFKVAPMAGNIQLIFYRNPADADAPVMTKVMLNERE</sequence>
<dbReference type="Gene3D" id="3.40.50.1240">
    <property type="entry name" value="Phosphoglycerate mutase-like"/>
    <property type="match status" value="1"/>
</dbReference>
<feature type="non-terminal residue" evidence="1">
    <location>
        <position position="1"/>
    </location>
</feature>
<dbReference type="AlphaFoldDB" id="A0A8I0HDV9"/>
<gene>
    <name evidence="1" type="ORF">GUH15_28560</name>
</gene>
<organism evidence="1 2">
    <name type="scientific">Xanthomonas citri pv. citri</name>
    <dbReference type="NCBI Taxonomy" id="611301"/>
    <lineage>
        <taxon>Bacteria</taxon>
        <taxon>Pseudomonadati</taxon>
        <taxon>Pseudomonadota</taxon>
        <taxon>Gammaproteobacteria</taxon>
        <taxon>Lysobacterales</taxon>
        <taxon>Lysobacteraceae</taxon>
        <taxon>Xanthomonas</taxon>
    </lineage>
</organism>
<evidence type="ECO:0000313" key="2">
    <source>
        <dbReference type="Proteomes" id="UP000653002"/>
    </source>
</evidence>
<feature type="non-terminal residue" evidence="1">
    <location>
        <position position="96"/>
    </location>
</feature>
<dbReference type="InterPro" id="IPR029033">
    <property type="entry name" value="His_PPase_superfam"/>
</dbReference>
<evidence type="ECO:0000313" key="1">
    <source>
        <dbReference type="EMBL" id="MBD4339930.1"/>
    </source>
</evidence>